<keyword evidence="7 9" id="KW-0472">Membrane</keyword>
<feature type="transmembrane region" description="Helical" evidence="9">
    <location>
        <begin position="34"/>
        <end position="54"/>
    </location>
</feature>
<keyword evidence="3" id="KW-1003">Cell membrane</keyword>
<evidence type="ECO:0000256" key="1">
    <source>
        <dbReference type="ARBA" id="ARBA00004651"/>
    </source>
</evidence>
<keyword evidence="6 9" id="KW-1133">Transmembrane helix</keyword>
<evidence type="ECO:0000313" key="10">
    <source>
        <dbReference type="EMBL" id="MFC7235984.1"/>
    </source>
</evidence>
<keyword evidence="11" id="KW-1185">Reference proteome</keyword>
<evidence type="ECO:0000256" key="5">
    <source>
        <dbReference type="ARBA" id="ARBA00022970"/>
    </source>
</evidence>
<gene>
    <name evidence="10" type="ORF">ACFQJ4_11715</name>
</gene>
<dbReference type="InterPro" id="IPR001851">
    <property type="entry name" value="ABC_transp_permease"/>
</dbReference>
<comment type="caution">
    <text evidence="10">The sequence shown here is derived from an EMBL/GenBank/DDBJ whole genome shotgun (WGS) entry which is preliminary data.</text>
</comment>
<evidence type="ECO:0000256" key="4">
    <source>
        <dbReference type="ARBA" id="ARBA00022692"/>
    </source>
</evidence>
<reference evidence="10 11" key="1">
    <citation type="journal article" date="2019" name="Int. J. Syst. Evol. Microbiol.">
        <title>The Global Catalogue of Microorganisms (GCM) 10K type strain sequencing project: providing services to taxonomists for standard genome sequencing and annotation.</title>
        <authorList>
            <consortium name="The Broad Institute Genomics Platform"/>
            <consortium name="The Broad Institute Genome Sequencing Center for Infectious Disease"/>
            <person name="Wu L."/>
            <person name="Ma J."/>
        </authorList>
    </citation>
    <scope>NUCLEOTIDE SEQUENCE [LARGE SCALE GENOMIC DNA]</scope>
    <source>
        <strain evidence="10 11">DT85</strain>
    </source>
</reference>
<dbReference type="Proteomes" id="UP001596398">
    <property type="component" value="Unassembled WGS sequence"/>
</dbReference>
<dbReference type="EMBL" id="JBHTAP010000001">
    <property type="protein sequence ID" value="MFC7235984.1"/>
    <property type="molecule type" value="Genomic_DNA"/>
</dbReference>
<organism evidence="10 11">
    <name type="scientific">Halosegnis marinus</name>
    <dbReference type="NCBI Taxonomy" id="3034023"/>
    <lineage>
        <taxon>Archaea</taxon>
        <taxon>Methanobacteriati</taxon>
        <taxon>Methanobacteriota</taxon>
        <taxon>Stenosarchaea group</taxon>
        <taxon>Halobacteria</taxon>
        <taxon>Halobacteriales</taxon>
        <taxon>Natronomonadaceae</taxon>
        <taxon>Halosegnis</taxon>
    </lineage>
</organism>
<dbReference type="AlphaFoldDB" id="A0ABD5ZQZ7"/>
<keyword evidence="5" id="KW-0029">Amino-acid transport</keyword>
<evidence type="ECO:0000313" key="11">
    <source>
        <dbReference type="Proteomes" id="UP001596398"/>
    </source>
</evidence>
<evidence type="ECO:0000256" key="6">
    <source>
        <dbReference type="ARBA" id="ARBA00022989"/>
    </source>
</evidence>
<feature type="transmembrane region" description="Helical" evidence="9">
    <location>
        <begin position="215"/>
        <end position="237"/>
    </location>
</feature>
<evidence type="ECO:0000256" key="3">
    <source>
        <dbReference type="ARBA" id="ARBA00022475"/>
    </source>
</evidence>
<dbReference type="CDD" id="cd06582">
    <property type="entry name" value="TM_PBP1_LivH_like"/>
    <property type="match status" value="1"/>
</dbReference>
<dbReference type="PANTHER" id="PTHR11795">
    <property type="entry name" value="BRANCHED-CHAIN AMINO ACID TRANSPORT SYSTEM PERMEASE PROTEIN LIVH"/>
    <property type="match status" value="1"/>
</dbReference>
<keyword evidence="2" id="KW-0813">Transport</keyword>
<feature type="transmembrane region" description="Helical" evidence="9">
    <location>
        <begin position="74"/>
        <end position="94"/>
    </location>
</feature>
<feature type="transmembrane region" description="Helical" evidence="9">
    <location>
        <begin position="249"/>
        <end position="281"/>
    </location>
</feature>
<dbReference type="GO" id="GO:0006865">
    <property type="term" value="P:amino acid transport"/>
    <property type="evidence" value="ECO:0007669"/>
    <property type="project" value="UniProtKB-KW"/>
</dbReference>
<name>A0ABD5ZQZ7_9EURY</name>
<proteinExistence type="inferred from homology"/>
<dbReference type="InterPro" id="IPR052157">
    <property type="entry name" value="BCAA_transport_permease"/>
</dbReference>
<feature type="transmembrane region" description="Helical" evidence="9">
    <location>
        <begin position="166"/>
        <end position="185"/>
    </location>
</feature>
<evidence type="ECO:0000256" key="7">
    <source>
        <dbReference type="ARBA" id="ARBA00023136"/>
    </source>
</evidence>
<evidence type="ECO:0000256" key="8">
    <source>
        <dbReference type="ARBA" id="ARBA00037998"/>
    </source>
</evidence>
<dbReference type="Pfam" id="PF02653">
    <property type="entry name" value="BPD_transp_2"/>
    <property type="match status" value="1"/>
</dbReference>
<feature type="transmembrane region" description="Helical" evidence="9">
    <location>
        <begin position="6"/>
        <end position="27"/>
    </location>
</feature>
<comment type="similarity">
    <text evidence="8">Belongs to the binding-protein-dependent transport system permease family. LivHM subfamily.</text>
</comment>
<dbReference type="RefSeq" id="WP_276234128.1">
    <property type="nucleotide sequence ID" value="NZ_CP119802.1"/>
</dbReference>
<dbReference type="PANTHER" id="PTHR11795:SF442">
    <property type="entry name" value="ABC TRANSPORTER ATP-BINDING PROTEIN"/>
    <property type="match status" value="1"/>
</dbReference>
<evidence type="ECO:0000256" key="9">
    <source>
        <dbReference type="SAM" id="Phobius"/>
    </source>
</evidence>
<accession>A0ABD5ZQZ7</accession>
<protein>
    <submittedName>
        <fullName evidence="10">Branched-chain amino acid ABC transporter permease</fullName>
    </submittedName>
</protein>
<sequence>MVDVAGILITGLQQGAIYALLGIGLTIILGTMQFLNLAHGALYLVGAYTGLLVVREISVQEGALAGIVADPTAFGIGSSFLVALVVTPILMFAIGVAMERFVARPLYDRSEVEQLLLTFGLALIVEELARQLIGSQPFSSYAPEELFGVVVSGQANIPFVGQYPRWRFVVIGLTFLLIGATYLVIERTDFGMVVKAGTRDSEMVRLLGIDITRSYALVFGVGAALAGLAGLVGGTIIDVAPGIGTNNALVPAFLTVVVGGAGSVVGAIVGGIVLGMVAAVFQFQAPQWSQIVLFGFVAVFLLVRPEGLFGSVEVGE</sequence>
<dbReference type="GO" id="GO:0005886">
    <property type="term" value="C:plasma membrane"/>
    <property type="evidence" value="ECO:0007669"/>
    <property type="project" value="UniProtKB-SubCell"/>
</dbReference>
<evidence type="ECO:0000256" key="2">
    <source>
        <dbReference type="ARBA" id="ARBA00022448"/>
    </source>
</evidence>
<keyword evidence="4 9" id="KW-0812">Transmembrane</keyword>
<comment type="subcellular location">
    <subcellularLocation>
        <location evidence="1">Cell membrane</location>
        <topology evidence="1">Multi-pass membrane protein</topology>
    </subcellularLocation>
</comment>
<dbReference type="GeneID" id="79267686"/>